<accession>A0A7Z0B5R7</accession>
<evidence type="ECO:0000313" key="2">
    <source>
        <dbReference type="Proteomes" id="UP000540929"/>
    </source>
</evidence>
<reference evidence="1 2" key="1">
    <citation type="submission" date="2020-07" db="EMBL/GenBank/DDBJ databases">
        <title>Exploring microbial biodiversity for novel pathways involved in the catabolism of aromatic compounds derived from lignin.</title>
        <authorList>
            <person name="Elkins J."/>
        </authorList>
    </citation>
    <scope>NUCLEOTIDE SEQUENCE [LARGE SCALE GENOMIC DNA]</scope>
    <source>
        <strain evidence="1 2">H2C3C</strain>
    </source>
</reference>
<dbReference type="EMBL" id="JACCAS010000001">
    <property type="protein sequence ID" value="NYH21363.1"/>
    <property type="molecule type" value="Genomic_DNA"/>
</dbReference>
<dbReference type="Proteomes" id="UP000540929">
    <property type="component" value="Unassembled WGS sequence"/>
</dbReference>
<gene>
    <name evidence="1" type="ORF">GGD40_000842</name>
</gene>
<protein>
    <submittedName>
        <fullName evidence="1">Uncharacterized protein</fullName>
    </submittedName>
</protein>
<keyword evidence="2" id="KW-1185">Reference proteome</keyword>
<dbReference type="AlphaFoldDB" id="A0A7Z0B5R7"/>
<proteinExistence type="predicted"/>
<name>A0A7Z0B5R7_9BURK</name>
<comment type="caution">
    <text evidence="1">The sequence shown here is derived from an EMBL/GenBank/DDBJ whole genome shotgun (WGS) entry which is preliminary data.</text>
</comment>
<organism evidence="1 2">
    <name type="scientific">Paraburkholderia bryophila</name>
    <dbReference type="NCBI Taxonomy" id="420952"/>
    <lineage>
        <taxon>Bacteria</taxon>
        <taxon>Pseudomonadati</taxon>
        <taxon>Pseudomonadota</taxon>
        <taxon>Betaproteobacteria</taxon>
        <taxon>Burkholderiales</taxon>
        <taxon>Burkholderiaceae</taxon>
        <taxon>Paraburkholderia</taxon>
    </lineage>
</organism>
<dbReference type="RefSeq" id="WP_179742855.1">
    <property type="nucleotide sequence ID" value="NZ_JACCAS010000001.1"/>
</dbReference>
<sequence length="234" mass="26766">MEQRRVGGTGALRRGRYCSELFGDAEVKTSGVENQRRLPKQKRRCDFSQRRSSNYLLLEFFGVADGARTHDNRNHNPCAVSLQNNNIECFGGIPYGGKPMLGMVGFPHLPRFLRLNGPVYTVHPYSILTAIMRHRPPLTAAELAEIYDREPTEAVLQLLREIHRLRSTIRRADQIRKMIGSGGHSAVASTVWECFERELDAEPCLTDPPTARQQKIHDERMRMLDVWRRNGRKG</sequence>
<evidence type="ECO:0000313" key="1">
    <source>
        <dbReference type="EMBL" id="NYH21363.1"/>
    </source>
</evidence>